<dbReference type="PANTHER" id="PTHR37826">
    <property type="entry name" value="FLOTILLIN BAND_7_5 DOMAIN PROTEIN"/>
    <property type="match status" value="1"/>
</dbReference>
<dbReference type="Gene3D" id="2.20.28.30">
    <property type="entry name" value="RNA polymerase ii, chain L"/>
    <property type="match status" value="2"/>
</dbReference>
<dbReference type="EMBL" id="VSSQ01001188">
    <property type="protein sequence ID" value="MPM06024.1"/>
    <property type="molecule type" value="Genomic_DNA"/>
</dbReference>
<protein>
    <recommendedName>
        <fullName evidence="3">DNA-directed RNA polymerase subunit P</fullName>
    </recommendedName>
</protein>
<reference evidence="2" key="1">
    <citation type="submission" date="2019-08" db="EMBL/GenBank/DDBJ databases">
        <authorList>
            <person name="Kucharzyk K."/>
            <person name="Murdoch R.W."/>
            <person name="Higgins S."/>
            <person name="Loffler F."/>
        </authorList>
    </citation>
    <scope>NUCLEOTIDE SEQUENCE</scope>
</reference>
<name>A0A644WVD0_9ZZZZ</name>
<feature type="transmembrane region" description="Helical" evidence="1">
    <location>
        <begin position="336"/>
        <end position="357"/>
    </location>
</feature>
<evidence type="ECO:0000256" key="1">
    <source>
        <dbReference type="SAM" id="Phobius"/>
    </source>
</evidence>
<dbReference type="PANTHER" id="PTHR37826:SF3">
    <property type="entry name" value="J DOMAIN-CONTAINING PROTEIN"/>
    <property type="match status" value="1"/>
</dbReference>
<accession>A0A644WVD0</accession>
<sequence length="358" mass="40547">MNSMNYKCPNCGAPLTFDSGTQDMACAYCGNHFPTETVQQYEECQNRTKPSDDYQWEEYKTKEFHSEEKEGMVERKCPSCGGEIICEETTSATSCPYCGNATVITSNLSGSFRPDLVIPFKLDKEAAKAALIKHCSHKPLLPRFFRDKNRIESISGVYVPFWLFDCGAKGDVNFSATRTMSWSDSQYNYTKTDFYSVFRSGSADFQMVPEDGSKKMDDTLMESIEPFDYSQAVDFKTAYLSGYLADKYDVDSEESKPRVNERVKNSLESLLRDTVRGYMTVNPTDSNIRIEGDKISYALLPVWMLNTVYRDKTYTFAMNGQTGKFIGDLPVSTGRFIGFFLGFTALFAAILSCFFYLT</sequence>
<organism evidence="2">
    <name type="scientific">bioreactor metagenome</name>
    <dbReference type="NCBI Taxonomy" id="1076179"/>
    <lineage>
        <taxon>unclassified sequences</taxon>
        <taxon>metagenomes</taxon>
        <taxon>ecological metagenomes</taxon>
    </lineage>
</organism>
<evidence type="ECO:0008006" key="3">
    <source>
        <dbReference type="Google" id="ProtNLM"/>
    </source>
</evidence>
<dbReference type="AlphaFoldDB" id="A0A644WVD0"/>
<gene>
    <name evidence="2" type="ORF">SDC9_52319</name>
</gene>
<keyword evidence="1" id="KW-0472">Membrane</keyword>
<keyword evidence="1" id="KW-1133">Transmembrane helix</keyword>
<proteinExistence type="predicted"/>
<evidence type="ECO:0000313" key="2">
    <source>
        <dbReference type="EMBL" id="MPM06024.1"/>
    </source>
</evidence>
<keyword evidence="1" id="KW-0812">Transmembrane</keyword>
<comment type="caution">
    <text evidence="2">The sequence shown here is derived from an EMBL/GenBank/DDBJ whole genome shotgun (WGS) entry which is preliminary data.</text>
</comment>